<dbReference type="Proteomes" id="UP000054248">
    <property type="component" value="Unassembled WGS sequence"/>
</dbReference>
<feature type="region of interest" description="Disordered" evidence="1">
    <location>
        <begin position="346"/>
        <end position="368"/>
    </location>
</feature>
<evidence type="ECO:0000313" key="2">
    <source>
        <dbReference type="EMBL" id="KIO33837.1"/>
    </source>
</evidence>
<reference evidence="3" key="2">
    <citation type="submission" date="2015-01" db="EMBL/GenBank/DDBJ databases">
        <title>Evolutionary Origins and Diversification of the Mycorrhizal Mutualists.</title>
        <authorList>
            <consortium name="DOE Joint Genome Institute"/>
            <consortium name="Mycorrhizal Genomics Consortium"/>
            <person name="Kohler A."/>
            <person name="Kuo A."/>
            <person name="Nagy L.G."/>
            <person name="Floudas D."/>
            <person name="Copeland A."/>
            <person name="Barry K.W."/>
            <person name="Cichocki N."/>
            <person name="Veneault-Fourrey C."/>
            <person name="LaButti K."/>
            <person name="Lindquist E.A."/>
            <person name="Lipzen A."/>
            <person name="Lundell T."/>
            <person name="Morin E."/>
            <person name="Murat C."/>
            <person name="Riley R."/>
            <person name="Ohm R."/>
            <person name="Sun H."/>
            <person name="Tunlid A."/>
            <person name="Henrissat B."/>
            <person name="Grigoriev I.V."/>
            <person name="Hibbett D.S."/>
            <person name="Martin F."/>
        </authorList>
    </citation>
    <scope>NUCLEOTIDE SEQUENCE [LARGE SCALE GENOMIC DNA]</scope>
    <source>
        <strain evidence="3">MUT 4182</strain>
    </source>
</reference>
<feature type="non-terminal residue" evidence="2">
    <location>
        <position position="467"/>
    </location>
</feature>
<sequence length="467" mass="51396">MASNRLARLDVSEQVLGNPTTTRGQVERPNSPGQDSSADPPVIQGQRKRVRTSEEGYRTPMGRKRPPAGQGSPLNPQSSRGAPLSPSMAHRRRAAMENAFEHNPMYDEGMEIFQDPLTAKSAMETRILELQRRTREIGPAPLSPKSPPQTPPIAFRSLTPTSSPNPKTPQSTAVRQSLDANVANIQRQGHNSLDPRRSPTPGGLSSPAAPHVRSMSPLAPRDVQTPSPEPLRRVETLPTGPSHSPSKDPKAHGRTSIGQFISDMTRKGKGKEREADAEDILHFNQSVANIRAGPVANDPAVMQRVSTVVDQLGRRYGLIYRALKTGEPPPNPLTAIRWRKRLLEDATSATRPSREPSHPRAHFDLPPIIDEEPSADPIIHHIYSQEEIDSLAWVRSLNTLHLQEVASEYGSKPGIPEMMDWHLTAGVVEGYAIAAKREKEEEARKKQFGALRESPASSDTSFFHGRE</sequence>
<name>A0A0C3MJI1_9AGAM</name>
<feature type="compositionally biased region" description="Polar residues" evidence="1">
    <location>
        <begin position="158"/>
        <end position="191"/>
    </location>
</feature>
<feature type="compositionally biased region" description="Basic and acidic residues" evidence="1">
    <location>
        <begin position="352"/>
        <end position="363"/>
    </location>
</feature>
<feature type="region of interest" description="Disordered" evidence="1">
    <location>
        <begin position="1"/>
        <end position="107"/>
    </location>
</feature>
<dbReference type="EMBL" id="KN822946">
    <property type="protein sequence ID" value="KIO33837.1"/>
    <property type="molecule type" value="Genomic_DNA"/>
</dbReference>
<dbReference type="HOGENOM" id="CLU_586048_0_0_1"/>
<feature type="region of interest" description="Disordered" evidence="1">
    <location>
        <begin position="442"/>
        <end position="467"/>
    </location>
</feature>
<proteinExistence type="predicted"/>
<reference evidence="2 3" key="1">
    <citation type="submission" date="2014-04" db="EMBL/GenBank/DDBJ databases">
        <authorList>
            <consortium name="DOE Joint Genome Institute"/>
            <person name="Kuo A."/>
            <person name="Girlanda M."/>
            <person name="Perotto S."/>
            <person name="Kohler A."/>
            <person name="Nagy L.G."/>
            <person name="Floudas D."/>
            <person name="Copeland A."/>
            <person name="Barry K.W."/>
            <person name="Cichocki N."/>
            <person name="Veneault-Fourrey C."/>
            <person name="LaButti K."/>
            <person name="Lindquist E.A."/>
            <person name="Lipzen A."/>
            <person name="Lundell T."/>
            <person name="Morin E."/>
            <person name="Murat C."/>
            <person name="Sun H."/>
            <person name="Tunlid A."/>
            <person name="Henrissat B."/>
            <person name="Grigoriev I.V."/>
            <person name="Hibbett D.S."/>
            <person name="Martin F."/>
            <person name="Nordberg H.P."/>
            <person name="Cantor M.N."/>
            <person name="Hua S.X."/>
        </authorList>
    </citation>
    <scope>NUCLEOTIDE SEQUENCE [LARGE SCALE GENOMIC DNA]</scope>
    <source>
        <strain evidence="2 3">MUT 4182</strain>
    </source>
</reference>
<organism evidence="2 3">
    <name type="scientific">Tulasnella calospora MUT 4182</name>
    <dbReference type="NCBI Taxonomy" id="1051891"/>
    <lineage>
        <taxon>Eukaryota</taxon>
        <taxon>Fungi</taxon>
        <taxon>Dikarya</taxon>
        <taxon>Basidiomycota</taxon>
        <taxon>Agaricomycotina</taxon>
        <taxon>Agaricomycetes</taxon>
        <taxon>Cantharellales</taxon>
        <taxon>Tulasnellaceae</taxon>
        <taxon>Tulasnella</taxon>
    </lineage>
</organism>
<evidence type="ECO:0000313" key="3">
    <source>
        <dbReference type="Proteomes" id="UP000054248"/>
    </source>
</evidence>
<feature type="compositionally biased region" description="Basic and acidic residues" evidence="1">
    <location>
        <begin position="126"/>
        <end position="136"/>
    </location>
</feature>
<protein>
    <submittedName>
        <fullName evidence="2">Uncharacterized protein</fullName>
    </submittedName>
</protein>
<gene>
    <name evidence="2" type="ORF">M407DRAFT_17438</name>
</gene>
<feature type="compositionally biased region" description="Polar residues" evidence="1">
    <location>
        <begin position="15"/>
        <end position="24"/>
    </location>
</feature>
<dbReference type="AlphaFoldDB" id="A0A0C3MJI1"/>
<keyword evidence="3" id="KW-1185">Reference proteome</keyword>
<feature type="compositionally biased region" description="Pro residues" evidence="1">
    <location>
        <begin position="141"/>
        <end position="151"/>
    </location>
</feature>
<feature type="region of interest" description="Disordered" evidence="1">
    <location>
        <begin position="124"/>
        <end position="255"/>
    </location>
</feature>
<evidence type="ECO:0000256" key="1">
    <source>
        <dbReference type="SAM" id="MobiDB-lite"/>
    </source>
</evidence>
<dbReference type="OrthoDB" id="3207032at2759"/>
<accession>A0A0C3MJI1</accession>